<dbReference type="EMBL" id="QZEZ01000010">
    <property type="protein sequence ID" value="RJK93117.1"/>
    <property type="molecule type" value="Genomic_DNA"/>
</dbReference>
<dbReference type="PANTHER" id="PTHR47019:SF1">
    <property type="entry name" value="LIPID II FLIPPASE MURJ"/>
    <property type="match status" value="1"/>
</dbReference>
<feature type="transmembrane region" description="Helical" evidence="9">
    <location>
        <begin position="255"/>
        <end position="277"/>
    </location>
</feature>
<feature type="transmembrane region" description="Helical" evidence="9">
    <location>
        <begin position="170"/>
        <end position="191"/>
    </location>
</feature>
<gene>
    <name evidence="10" type="ORF">D5H78_17000</name>
</gene>
<keyword evidence="2" id="KW-1003">Cell membrane</keyword>
<dbReference type="OrthoDB" id="4350032at2"/>
<evidence type="ECO:0000256" key="6">
    <source>
        <dbReference type="ARBA" id="ARBA00022989"/>
    </source>
</evidence>
<dbReference type="RefSeq" id="WP_119951709.1">
    <property type="nucleotide sequence ID" value="NZ_QZEZ01000010.1"/>
</dbReference>
<evidence type="ECO:0000256" key="4">
    <source>
        <dbReference type="ARBA" id="ARBA00022960"/>
    </source>
</evidence>
<proteinExistence type="predicted"/>
<dbReference type="Proteomes" id="UP000265614">
    <property type="component" value="Unassembled WGS sequence"/>
</dbReference>
<dbReference type="PANTHER" id="PTHR47019">
    <property type="entry name" value="LIPID II FLIPPASE MURJ"/>
    <property type="match status" value="1"/>
</dbReference>
<feature type="region of interest" description="Disordered" evidence="8">
    <location>
        <begin position="539"/>
        <end position="560"/>
    </location>
</feature>
<dbReference type="PRINTS" id="PR01806">
    <property type="entry name" value="VIRFACTRMVIN"/>
</dbReference>
<comment type="caution">
    <text evidence="10">The sequence shown here is derived from an EMBL/GenBank/DDBJ whole genome shotgun (WGS) entry which is preliminary data.</text>
</comment>
<dbReference type="GO" id="GO:0034204">
    <property type="term" value="P:lipid translocation"/>
    <property type="evidence" value="ECO:0007669"/>
    <property type="project" value="TreeGrafter"/>
</dbReference>
<evidence type="ECO:0000256" key="2">
    <source>
        <dbReference type="ARBA" id="ARBA00022475"/>
    </source>
</evidence>
<dbReference type="GO" id="GO:0005886">
    <property type="term" value="C:plasma membrane"/>
    <property type="evidence" value="ECO:0007669"/>
    <property type="project" value="UniProtKB-SubCell"/>
</dbReference>
<keyword evidence="7 9" id="KW-0472">Membrane</keyword>
<keyword evidence="4" id="KW-0133">Cell shape</keyword>
<feature type="compositionally biased region" description="Low complexity" evidence="8">
    <location>
        <begin position="539"/>
        <end position="554"/>
    </location>
</feature>
<feature type="transmembrane region" description="Helical" evidence="9">
    <location>
        <begin position="96"/>
        <end position="120"/>
    </location>
</feature>
<evidence type="ECO:0000256" key="1">
    <source>
        <dbReference type="ARBA" id="ARBA00004651"/>
    </source>
</evidence>
<feature type="transmembrane region" description="Helical" evidence="9">
    <location>
        <begin position="427"/>
        <end position="446"/>
    </location>
</feature>
<feature type="transmembrane region" description="Helical" evidence="9">
    <location>
        <begin position="289"/>
        <end position="314"/>
    </location>
</feature>
<evidence type="ECO:0000256" key="7">
    <source>
        <dbReference type="ARBA" id="ARBA00023136"/>
    </source>
</evidence>
<protein>
    <submittedName>
        <fullName evidence="10">Virulence factor MviN</fullName>
    </submittedName>
</protein>
<evidence type="ECO:0000256" key="3">
    <source>
        <dbReference type="ARBA" id="ARBA00022692"/>
    </source>
</evidence>
<keyword evidence="5" id="KW-0573">Peptidoglycan synthesis</keyword>
<dbReference type="AlphaFoldDB" id="A0A3A3YYJ6"/>
<feature type="transmembrane region" description="Helical" evidence="9">
    <location>
        <begin position="211"/>
        <end position="234"/>
    </location>
</feature>
<dbReference type="InterPro" id="IPR051050">
    <property type="entry name" value="Lipid_II_flippase_MurJ/MviN"/>
</dbReference>
<reference evidence="10 11" key="1">
    <citation type="submission" date="2018-09" db="EMBL/GenBank/DDBJ databases">
        <title>YIM 75000 draft genome.</title>
        <authorList>
            <person name="Tang S."/>
            <person name="Feng Y."/>
        </authorList>
    </citation>
    <scope>NUCLEOTIDE SEQUENCE [LARGE SCALE GENOMIC DNA]</scope>
    <source>
        <strain evidence="10 11">YIM 75000</strain>
    </source>
</reference>
<feature type="transmembrane region" description="Helical" evidence="9">
    <location>
        <begin position="367"/>
        <end position="386"/>
    </location>
</feature>
<sequence length="560" mass="53962">MSAARAARGVAAGAALIAAVTLLARVTGFGRWLVFSRTVGAPDGTSCLATAYQTANMLPNIVFEVVAGGALAVSVVPLVAGAAARGDEDAARRAASALLTWALLVLVPLAALGALAAGPLMRLLTGGDGACGAGDSARVAAGFFVVFAPQVALYGVAVVASGVLNARRRFLAPALAPLLSSLVVVGAYLGFQATYAGSRDDLDAVPAGALLWLSLGTTGGVAVLALTSLVPVLVRERLRPALRFPPGAARRARTLAGAGLAGLVAQQVATLAVLVAARDDPGAINVYTYAWAVYLLPYAVLAVPIATASFSALSEQAGRGDRAAFAGTAAATTRAVLLVSLLGSAVLVAAAAPTARVFGVEPAWTMAWALVAFAPGLAGQALVAHLGRALSAAGRGGAAARGTVAGWGVAAAGSILGGALLPGGWTATGVGAATSAGMLLAGALLLRSLRAAGGTAATAGAVRAGAAGLAGAVPGAAAGAGVAAGLGAALPAAGPVLSAVEAAAAGGAAALVAAGAVLLLDGDDLRPLLARLLRRTRTPAPTAEAAATRPGAPTDPGGPA</sequence>
<dbReference type="GO" id="GO:0009252">
    <property type="term" value="P:peptidoglycan biosynthetic process"/>
    <property type="evidence" value="ECO:0007669"/>
    <property type="project" value="UniProtKB-KW"/>
</dbReference>
<feature type="transmembrane region" description="Helical" evidence="9">
    <location>
        <begin position="140"/>
        <end position="163"/>
    </location>
</feature>
<accession>A0A3A3YYJ6</accession>
<comment type="subcellular location">
    <subcellularLocation>
        <location evidence="1">Cell membrane</location>
        <topology evidence="1">Multi-pass membrane protein</topology>
    </subcellularLocation>
</comment>
<dbReference type="GO" id="GO:0008360">
    <property type="term" value="P:regulation of cell shape"/>
    <property type="evidence" value="ECO:0007669"/>
    <property type="project" value="UniProtKB-KW"/>
</dbReference>
<keyword evidence="11" id="KW-1185">Reference proteome</keyword>
<evidence type="ECO:0000256" key="8">
    <source>
        <dbReference type="SAM" id="MobiDB-lite"/>
    </source>
</evidence>
<dbReference type="GO" id="GO:0015648">
    <property type="term" value="F:lipid-linked peptidoglycan transporter activity"/>
    <property type="evidence" value="ECO:0007669"/>
    <property type="project" value="TreeGrafter"/>
</dbReference>
<dbReference type="Pfam" id="PF03023">
    <property type="entry name" value="MurJ"/>
    <property type="match status" value="1"/>
</dbReference>
<feature type="transmembrane region" description="Helical" evidence="9">
    <location>
        <begin position="398"/>
        <end position="421"/>
    </location>
</feature>
<name>A0A3A3YYJ6_9ACTN</name>
<organism evidence="10 11">
    <name type="scientific">Vallicoccus soli</name>
    <dbReference type="NCBI Taxonomy" id="2339232"/>
    <lineage>
        <taxon>Bacteria</taxon>
        <taxon>Bacillati</taxon>
        <taxon>Actinomycetota</taxon>
        <taxon>Actinomycetes</taxon>
        <taxon>Motilibacterales</taxon>
        <taxon>Vallicoccaceae</taxon>
        <taxon>Vallicoccus</taxon>
    </lineage>
</organism>
<feature type="transmembrane region" description="Helical" evidence="9">
    <location>
        <begin position="335"/>
        <end position="355"/>
    </location>
</feature>
<evidence type="ECO:0000313" key="11">
    <source>
        <dbReference type="Proteomes" id="UP000265614"/>
    </source>
</evidence>
<feature type="transmembrane region" description="Helical" evidence="9">
    <location>
        <begin position="61"/>
        <end position="84"/>
    </location>
</feature>
<keyword evidence="6 9" id="KW-1133">Transmembrane helix</keyword>
<dbReference type="InterPro" id="IPR004268">
    <property type="entry name" value="MurJ"/>
</dbReference>
<keyword evidence="3 9" id="KW-0812">Transmembrane</keyword>
<evidence type="ECO:0000313" key="10">
    <source>
        <dbReference type="EMBL" id="RJK93117.1"/>
    </source>
</evidence>
<feature type="transmembrane region" description="Helical" evidence="9">
    <location>
        <begin position="502"/>
        <end position="520"/>
    </location>
</feature>
<evidence type="ECO:0000256" key="5">
    <source>
        <dbReference type="ARBA" id="ARBA00022984"/>
    </source>
</evidence>
<evidence type="ECO:0000256" key="9">
    <source>
        <dbReference type="SAM" id="Phobius"/>
    </source>
</evidence>
<feature type="transmembrane region" description="Helical" evidence="9">
    <location>
        <begin position="467"/>
        <end position="490"/>
    </location>
</feature>